<name>A0A6N1VF86_9HYPH</name>
<organism evidence="1 2">
    <name type="scientific">Oricola thermophila</name>
    <dbReference type="NCBI Taxonomy" id="2742145"/>
    <lineage>
        <taxon>Bacteria</taxon>
        <taxon>Pseudomonadati</taxon>
        <taxon>Pseudomonadota</taxon>
        <taxon>Alphaproteobacteria</taxon>
        <taxon>Hyphomicrobiales</taxon>
        <taxon>Ahrensiaceae</taxon>
        <taxon>Oricola</taxon>
    </lineage>
</organism>
<protein>
    <submittedName>
        <fullName evidence="1">PhnD/SsuA/transferrin family substrate-binding protein</fullName>
    </submittedName>
</protein>
<gene>
    <name evidence="1" type="ORF">HTY61_14155</name>
</gene>
<dbReference type="Gene3D" id="3.40.190.10">
    <property type="entry name" value="Periplasmic binding protein-like II"/>
    <property type="match status" value="2"/>
</dbReference>
<evidence type="ECO:0000313" key="1">
    <source>
        <dbReference type="EMBL" id="QKV19514.1"/>
    </source>
</evidence>
<dbReference type="Proteomes" id="UP000509367">
    <property type="component" value="Chromosome"/>
</dbReference>
<dbReference type="EMBL" id="CP054836">
    <property type="protein sequence ID" value="QKV19514.1"/>
    <property type="molecule type" value="Genomic_DNA"/>
</dbReference>
<dbReference type="AlphaFoldDB" id="A0A6N1VF86"/>
<accession>A0A6N1VF86</accession>
<proteinExistence type="predicted"/>
<keyword evidence="2" id="KW-1185">Reference proteome</keyword>
<evidence type="ECO:0000313" key="2">
    <source>
        <dbReference type="Proteomes" id="UP000509367"/>
    </source>
</evidence>
<dbReference type="Pfam" id="PF12974">
    <property type="entry name" value="Phosphonate-bd"/>
    <property type="match status" value="1"/>
</dbReference>
<dbReference type="SUPFAM" id="SSF53850">
    <property type="entry name" value="Periplasmic binding protein-like II"/>
    <property type="match status" value="1"/>
</dbReference>
<dbReference type="RefSeq" id="WP_175277406.1">
    <property type="nucleotide sequence ID" value="NZ_CP054836.1"/>
</dbReference>
<dbReference type="KEGG" id="orm:HTY61_14155"/>
<reference evidence="1 2" key="1">
    <citation type="submission" date="2020-06" db="EMBL/GenBank/DDBJ databases">
        <title>Oricola thermophila sp. nov. isolated from a tidal sediments.</title>
        <authorList>
            <person name="Kwon K.K."/>
            <person name="Yang S.-H."/>
            <person name="Park M.-J."/>
        </authorList>
    </citation>
    <scope>NUCLEOTIDE SEQUENCE [LARGE SCALE GENOMIC DNA]</scope>
    <source>
        <strain evidence="1 2">MEBiC13590</strain>
    </source>
</reference>
<sequence length="310" mass="32757">MALPRRRNKLTLLLEAAIFLAVALLAAIPARADWRDGMGTFRIGIVLPSDGTFARERLEGFRALVSEVLAMPVEIFPARDGSALIDAVATSRVEYAVFSALAYATASELCECVEPLAAPVNREGASAVRSVLVADGAKVAHIGDLAGLPVAIGPRDSLGGDMLPAAGFRWQGRPLAQSGLDLRRVETTQEALRMLADGEVAAAFVWEFVRPGSAAVFAGGPRAYLEELAPDRFAVMWRSQAVRFGPHAVRRNLPHEAKAALRRALAGLALGHPDVLDGISPELGGGFEIVTADEYRSALALVAAISASGE</sequence>